<feature type="transmembrane region" description="Helical" evidence="1">
    <location>
        <begin position="65"/>
        <end position="86"/>
    </location>
</feature>
<keyword evidence="3" id="KW-1185">Reference proteome</keyword>
<dbReference type="AlphaFoldDB" id="A0A4R1BFT3"/>
<feature type="transmembrane region" description="Helical" evidence="1">
    <location>
        <begin position="36"/>
        <end position="59"/>
    </location>
</feature>
<gene>
    <name evidence="2" type="ORF">E0L93_11270</name>
</gene>
<dbReference type="RefSeq" id="WP_132691964.1">
    <property type="nucleotide sequence ID" value="NZ_SKBU01000019.1"/>
</dbReference>
<organism evidence="2 3">
    <name type="scientific">Rubrobacter taiwanensis</name>
    <dbReference type="NCBI Taxonomy" id="185139"/>
    <lineage>
        <taxon>Bacteria</taxon>
        <taxon>Bacillati</taxon>
        <taxon>Actinomycetota</taxon>
        <taxon>Rubrobacteria</taxon>
        <taxon>Rubrobacterales</taxon>
        <taxon>Rubrobacteraceae</taxon>
        <taxon>Rubrobacter</taxon>
    </lineage>
</organism>
<dbReference type="Proteomes" id="UP000295244">
    <property type="component" value="Unassembled WGS sequence"/>
</dbReference>
<protein>
    <submittedName>
        <fullName evidence="2">Uncharacterized protein</fullName>
    </submittedName>
</protein>
<dbReference type="OrthoDB" id="3295542at2"/>
<keyword evidence="1" id="KW-1133">Transmembrane helix</keyword>
<reference evidence="2 3" key="1">
    <citation type="submission" date="2019-03" db="EMBL/GenBank/DDBJ databases">
        <title>Whole genome sequence of a novel Rubrobacter taiwanensis strain, isolated from Yellowstone National Park.</title>
        <authorList>
            <person name="Freed S."/>
            <person name="Ramaley R.F."/>
            <person name="Kyndt J.A."/>
        </authorList>
    </citation>
    <scope>NUCLEOTIDE SEQUENCE [LARGE SCALE GENOMIC DNA]</scope>
    <source>
        <strain evidence="2 3">Yellowstone</strain>
    </source>
</reference>
<comment type="caution">
    <text evidence="2">The sequence shown here is derived from an EMBL/GenBank/DDBJ whole genome shotgun (WGS) entry which is preliminary data.</text>
</comment>
<evidence type="ECO:0000313" key="2">
    <source>
        <dbReference type="EMBL" id="TCJ16056.1"/>
    </source>
</evidence>
<sequence>MGERVRQSWRSFRHGKPGRRFQDRYYRRHRSGRWRLSAAGFLNLGFGAALALAGFFMVLAPGPGWITVFVGLALISGELLPVARFLDRLEVRLREISRELATLWINASDVTKAGMLLSALAGLATLGYVAFHLLSG</sequence>
<keyword evidence="1" id="KW-0812">Transmembrane</keyword>
<proteinExistence type="predicted"/>
<name>A0A4R1BFT3_9ACTN</name>
<dbReference type="InterPro" id="IPR019099">
    <property type="entry name" value="Uncharacterised_PGPGW_TM"/>
</dbReference>
<accession>A0A4R1BFT3</accession>
<keyword evidence="1" id="KW-0472">Membrane</keyword>
<dbReference type="Pfam" id="PF09656">
    <property type="entry name" value="PGPGW"/>
    <property type="match status" value="1"/>
</dbReference>
<dbReference type="EMBL" id="SKBU01000019">
    <property type="protein sequence ID" value="TCJ16056.1"/>
    <property type="molecule type" value="Genomic_DNA"/>
</dbReference>
<evidence type="ECO:0000313" key="3">
    <source>
        <dbReference type="Proteomes" id="UP000295244"/>
    </source>
</evidence>
<evidence type="ECO:0000256" key="1">
    <source>
        <dbReference type="SAM" id="Phobius"/>
    </source>
</evidence>
<feature type="transmembrane region" description="Helical" evidence="1">
    <location>
        <begin position="113"/>
        <end position="134"/>
    </location>
</feature>